<feature type="region of interest" description="Disordered" evidence="1">
    <location>
        <begin position="381"/>
        <end position="419"/>
    </location>
</feature>
<evidence type="ECO:0000313" key="2">
    <source>
        <dbReference type="EMBL" id="CEJ83201.1"/>
    </source>
</evidence>
<dbReference type="EMBL" id="CDHN01000001">
    <property type="protein sequence ID" value="CEJ83201.1"/>
    <property type="molecule type" value="Genomic_DNA"/>
</dbReference>
<sequence>MISTKQRQQLDVLELHLDEENRVIICKLCQFAIKPAGNRVTRHLADKHGISRHARVGLRKILTILELPDPAKLPPRPDGSPLHPYLERRTCLCCKLCAFKTTSLDLISRHIPKTHAEICRPGRTGVWIRDYIDSTSSFQSWQANDIMNAWRIDVPVAPNSEGAGLQRLAAKGTEPDMVDPREALIKRIREQEIRASSGIGENSEADPALSQPALMTNWMRRTRWHQTFLEADRPALVALSALPHPYQHQRPLRIQLSNGMTLDSAVRDEMTLRAIMSAVDRLMDRAGDTIRNTDVAIRRWLRGRFPERPYKAPFELVSSSHSEKQYQRLLKRCICIWVRLWYMPPSVAQLVAGRTLTSEQRYALQTLWCDANWEEANIDGDVSMEDNESEGSEEESEEESEAEFESGDDDDSVCGSDNASDISSFLTSNTLLAASQSSIDYTNKADIDQHSEAADSEA</sequence>
<gene>
    <name evidence="2" type="ORF">VHEMI03221</name>
</gene>
<evidence type="ECO:0000256" key="1">
    <source>
        <dbReference type="SAM" id="MobiDB-lite"/>
    </source>
</evidence>
<feature type="compositionally biased region" description="Basic and acidic residues" evidence="1">
    <location>
        <begin position="443"/>
        <end position="458"/>
    </location>
</feature>
<accession>A0A0A1SXZ3</accession>
<dbReference type="AlphaFoldDB" id="A0A0A1SXZ3"/>
<dbReference type="InterPro" id="IPR022698">
    <property type="entry name" value="OrsD"/>
</dbReference>
<organism evidence="2 3">
    <name type="scientific">[Torrubiella] hemipterigena</name>
    <dbReference type="NCBI Taxonomy" id="1531966"/>
    <lineage>
        <taxon>Eukaryota</taxon>
        <taxon>Fungi</taxon>
        <taxon>Dikarya</taxon>
        <taxon>Ascomycota</taxon>
        <taxon>Pezizomycotina</taxon>
        <taxon>Sordariomycetes</taxon>
        <taxon>Hypocreomycetidae</taxon>
        <taxon>Hypocreales</taxon>
        <taxon>Clavicipitaceae</taxon>
        <taxon>Clavicipitaceae incertae sedis</taxon>
        <taxon>'Torrubiella' clade</taxon>
    </lineage>
</organism>
<reference evidence="2 3" key="1">
    <citation type="journal article" date="2015" name="Genome Announc.">
        <title>Draft Genome Sequence and Gene Annotation of the Entomopathogenic Fungus Verticillium hemipterigenum.</title>
        <authorList>
            <person name="Horn F."/>
            <person name="Habel A."/>
            <person name="Scharf D.H."/>
            <person name="Dworschak J."/>
            <person name="Brakhage A.A."/>
            <person name="Guthke R."/>
            <person name="Hertweck C."/>
            <person name="Linde J."/>
        </authorList>
    </citation>
    <scope>NUCLEOTIDE SEQUENCE [LARGE SCALE GENOMIC DNA]</scope>
</reference>
<dbReference type="Proteomes" id="UP000039046">
    <property type="component" value="Unassembled WGS sequence"/>
</dbReference>
<protein>
    <submittedName>
        <fullName evidence="2">Uncharacterized protein</fullName>
    </submittedName>
</protein>
<dbReference type="Pfam" id="PF12013">
    <property type="entry name" value="OrsD"/>
    <property type="match status" value="1"/>
</dbReference>
<name>A0A0A1SXZ3_9HYPO</name>
<evidence type="ECO:0000313" key="3">
    <source>
        <dbReference type="Proteomes" id="UP000039046"/>
    </source>
</evidence>
<dbReference type="OrthoDB" id="5077557at2759"/>
<dbReference type="STRING" id="1531966.A0A0A1SXZ3"/>
<dbReference type="HOGENOM" id="CLU_003093_5_2_1"/>
<keyword evidence="3" id="KW-1185">Reference proteome</keyword>
<feature type="region of interest" description="Disordered" evidence="1">
    <location>
        <begin position="439"/>
        <end position="458"/>
    </location>
</feature>
<feature type="compositionally biased region" description="Acidic residues" evidence="1">
    <location>
        <begin position="381"/>
        <end position="412"/>
    </location>
</feature>
<proteinExistence type="predicted"/>